<dbReference type="KEGG" id="psul:AU252_16700"/>
<dbReference type="InterPro" id="IPR052902">
    <property type="entry name" value="ABC-2_transporter"/>
</dbReference>
<feature type="transmembrane region" description="Helical" evidence="6">
    <location>
        <begin position="196"/>
        <end position="217"/>
    </location>
</feature>
<keyword evidence="4 6" id="KW-0472">Membrane</keyword>
<evidence type="ECO:0000256" key="6">
    <source>
        <dbReference type="RuleBase" id="RU361157"/>
    </source>
</evidence>
<dbReference type="PIRSF" id="PIRSF006648">
    <property type="entry name" value="DrrB"/>
    <property type="match status" value="1"/>
</dbReference>
<reference evidence="8 9" key="1">
    <citation type="submission" date="2015-12" db="EMBL/GenBank/DDBJ databases">
        <authorList>
            <person name="Shamseldin A."/>
            <person name="Moawad H."/>
            <person name="Abd El-Rahim W.M."/>
            <person name="Sadowsky M.J."/>
        </authorList>
    </citation>
    <scope>NUCLEOTIDE SEQUENCE [LARGE SCALE GENOMIC DNA]</scope>
    <source>
        <strain evidence="8 9">Ar51</strain>
    </source>
</reference>
<evidence type="ECO:0000313" key="9">
    <source>
        <dbReference type="Proteomes" id="UP000065151"/>
    </source>
</evidence>
<gene>
    <name evidence="8" type="ORF">AU252_16700</name>
</gene>
<evidence type="ECO:0000259" key="7">
    <source>
        <dbReference type="PROSITE" id="PS51012"/>
    </source>
</evidence>
<dbReference type="InterPro" id="IPR000412">
    <property type="entry name" value="ABC_2_transport"/>
</dbReference>
<dbReference type="STRING" id="121292.AU252_16700"/>
<evidence type="ECO:0000256" key="1">
    <source>
        <dbReference type="ARBA" id="ARBA00004141"/>
    </source>
</evidence>
<evidence type="ECO:0000256" key="5">
    <source>
        <dbReference type="ARBA" id="ARBA00023251"/>
    </source>
</evidence>
<feature type="transmembrane region" description="Helical" evidence="6">
    <location>
        <begin position="41"/>
        <end position="63"/>
    </location>
</feature>
<evidence type="ECO:0000313" key="8">
    <source>
        <dbReference type="EMBL" id="ALV42584.1"/>
    </source>
</evidence>
<feature type="transmembrane region" description="Helical" evidence="6">
    <location>
        <begin position="83"/>
        <end position="106"/>
    </location>
</feature>
<feature type="transmembrane region" description="Helical" evidence="6">
    <location>
        <begin position="262"/>
        <end position="282"/>
    </location>
</feature>
<feature type="transmembrane region" description="Helical" evidence="6">
    <location>
        <begin position="166"/>
        <end position="189"/>
    </location>
</feature>
<dbReference type="GO" id="GO:0043190">
    <property type="term" value="C:ATP-binding cassette (ABC) transporter complex"/>
    <property type="evidence" value="ECO:0007669"/>
    <property type="project" value="InterPro"/>
</dbReference>
<dbReference type="Pfam" id="PF01061">
    <property type="entry name" value="ABC2_membrane"/>
    <property type="match status" value="1"/>
</dbReference>
<comment type="similarity">
    <text evidence="6">Belongs to the ABC-2 integral membrane protein family.</text>
</comment>
<evidence type="ECO:0000256" key="3">
    <source>
        <dbReference type="ARBA" id="ARBA00022989"/>
    </source>
</evidence>
<keyword evidence="3 6" id="KW-1133">Transmembrane helix</keyword>
<keyword evidence="2 6" id="KW-0812">Transmembrane</keyword>
<accession>A0A0U3PJM3</accession>
<proteinExistence type="inferred from homology"/>
<keyword evidence="6" id="KW-0813">Transport</keyword>
<dbReference type="EMBL" id="CP013747">
    <property type="protein sequence ID" value="ALV42584.1"/>
    <property type="molecule type" value="Genomic_DNA"/>
</dbReference>
<comment type="subcellular location">
    <subcellularLocation>
        <location evidence="6">Cell membrane</location>
        <topology evidence="6">Multi-pass membrane protein</topology>
    </subcellularLocation>
    <subcellularLocation>
        <location evidence="1">Membrane</location>
        <topology evidence="1">Multi-pass membrane protein</topology>
    </subcellularLocation>
</comment>
<dbReference type="GO" id="GO:0140359">
    <property type="term" value="F:ABC-type transporter activity"/>
    <property type="evidence" value="ECO:0007669"/>
    <property type="project" value="InterPro"/>
</dbReference>
<name>A0A0U3PJM3_9MICC</name>
<dbReference type="GO" id="GO:0046677">
    <property type="term" value="P:response to antibiotic"/>
    <property type="evidence" value="ECO:0007669"/>
    <property type="project" value="UniProtKB-KW"/>
</dbReference>
<dbReference type="PROSITE" id="PS51012">
    <property type="entry name" value="ABC_TM2"/>
    <property type="match status" value="1"/>
</dbReference>
<dbReference type="Proteomes" id="UP000065151">
    <property type="component" value="Chromosome"/>
</dbReference>
<keyword evidence="5" id="KW-0046">Antibiotic resistance</keyword>
<dbReference type="RefSeq" id="WP_058931697.1">
    <property type="nucleotide sequence ID" value="NZ_CP013747.1"/>
</dbReference>
<organism evidence="8">
    <name type="scientific">Pseudarthrobacter sulfonivorans</name>
    <dbReference type="NCBI Taxonomy" id="121292"/>
    <lineage>
        <taxon>Bacteria</taxon>
        <taxon>Bacillati</taxon>
        <taxon>Actinomycetota</taxon>
        <taxon>Actinomycetes</taxon>
        <taxon>Micrococcales</taxon>
        <taxon>Micrococcaceae</taxon>
        <taxon>Pseudarthrobacter</taxon>
    </lineage>
</organism>
<dbReference type="PANTHER" id="PTHR43027">
    <property type="entry name" value="DOXORUBICIN RESISTANCE ABC TRANSPORTER PERMEASE PROTEIN DRRC-RELATED"/>
    <property type="match status" value="1"/>
</dbReference>
<protein>
    <recommendedName>
        <fullName evidence="6">Transport permease protein</fullName>
    </recommendedName>
</protein>
<dbReference type="InterPro" id="IPR047817">
    <property type="entry name" value="ABC2_TM_bact-type"/>
</dbReference>
<evidence type="ECO:0000256" key="2">
    <source>
        <dbReference type="ARBA" id="ARBA00022692"/>
    </source>
</evidence>
<dbReference type="PANTHER" id="PTHR43027:SF1">
    <property type="entry name" value="DOXORUBICIN RESISTANCE ABC TRANSPORTER PERMEASE PROTEIN DRRC-RELATED"/>
    <property type="match status" value="1"/>
</dbReference>
<dbReference type="AlphaFoldDB" id="A0A0U3PJM3"/>
<dbReference type="InterPro" id="IPR013525">
    <property type="entry name" value="ABC2_TM"/>
</dbReference>
<feature type="transmembrane region" description="Helical" evidence="6">
    <location>
        <begin position="136"/>
        <end position="154"/>
    </location>
</feature>
<keyword evidence="6" id="KW-1003">Cell membrane</keyword>
<sequence>MSTAVPASVSPATGRPAWRPSVLRLGLGRVLLEIKLFNRDVLSLVLVLFFPILMMSLFGTVFGDEPVFGAGPDGQGGITPAHYYLPGMLALSTILSGFQNLSSYVATERFNGTVKRLAGTPLPAASYFIGKTGQTLYLIVAQTVLLLLAAAVLFDVPLPRDAGQWGMVALLMILATAAWATVAIAFTALPKSAQSASTLAVLPVLLLSFTSGVYFPFSQLPDWLQSVTNFFPLRWTASAFRSVFLPAGFEAVEPGGTYNLPLTFLVLGIWVAAGAVLARLAFQWPPQK</sequence>
<evidence type="ECO:0000256" key="4">
    <source>
        <dbReference type="ARBA" id="ARBA00023136"/>
    </source>
</evidence>
<feature type="domain" description="ABC transmembrane type-2" evidence="7">
    <location>
        <begin position="42"/>
        <end position="285"/>
    </location>
</feature>